<dbReference type="InterPro" id="IPR032212">
    <property type="entry name" value="DUF5031"/>
</dbReference>
<sequence length="365" mass="41117">MKTIQYISRISILLIVGSIVSSCVKEEVVTPIPALAPEGMPVAINFKDPKPSLADLKYSLYLFSHAKGSSDTYIMEELKNPLQNDSRLKFRNSELREKDYRFLFVATPGTTPEIQVYKNTLNNPPATGDNWEDIRIGILSPKLSLHNYYQVKDISGDELLTNDSVRGELSRMVGQMEFRFFKIGNDITNPIPIDLTGIYSIFDRIYKIDITYTGYTTSLSFGEGNTLQPETSNNEEFKQEINVALNDRFGIEIPNGQLDTLAGGATAGGKFKGYCFLPANNNVRAVLKMYYYDTTPTCDNLIVPHTANCYEQRQLELRIPAEATAGLPIEVNTYTVNSAGIRCNRIIDIHVDHNTNIFTQWDMIY</sequence>
<evidence type="ECO:0000313" key="1">
    <source>
        <dbReference type="EMBL" id="EHP45941.1"/>
    </source>
</evidence>
<dbReference type="HOGENOM" id="CLU_758289_0_0_10"/>
<dbReference type="RefSeq" id="WP_009137672.1">
    <property type="nucleotide sequence ID" value="NZ_JH594597.1"/>
</dbReference>
<gene>
    <name evidence="1" type="ORF">HMPREF9449_02527</name>
</gene>
<dbReference type="EMBL" id="ADMC01000027">
    <property type="protein sequence ID" value="EHP45941.1"/>
    <property type="molecule type" value="Genomic_DNA"/>
</dbReference>
<dbReference type="GeneID" id="98070062"/>
<dbReference type="eggNOG" id="ENOG502ZJ31">
    <property type="taxonomic scope" value="Bacteria"/>
</dbReference>
<dbReference type="PATRIC" id="fig|742817.3.peg.2705"/>
<evidence type="ECO:0008006" key="3">
    <source>
        <dbReference type="Google" id="ProtNLM"/>
    </source>
</evidence>
<accession>H1DJU1</accession>
<dbReference type="Proteomes" id="UP000004892">
    <property type="component" value="Unassembled WGS sequence"/>
</dbReference>
<dbReference type="Pfam" id="PF16434">
    <property type="entry name" value="DUF5031"/>
    <property type="match status" value="1"/>
</dbReference>
<dbReference type="AlphaFoldDB" id="H1DJU1"/>
<organism evidence="1 2">
    <name type="scientific">Odoribacter laneus YIT 12061</name>
    <dbReference type="NCBI Taxonomy" id="742817"/>
    <lineage>
        <taxon>Bacteria</taxon>
        <taxon>Pseudomonadati</taxon>
        <taxon>Bacteroidota</taxon>
        <taxon>Bacteroidia</taxon>
        <taxon>Bacteroidales</taxon>
        <taxon>Odoribacteraceae</taxon>
        <taxon>Odoribacter</taxon>
    </lineage>
</organism>
<protein>
    <recommendedName>
        <fullName evidence="3">Major fimbrial subunit protein N-terminal domain-containing protein</fullName>
    </recommendedName>
</protein>
<proteinExistence type="predicted"/>
<dbReference type="PROSITE" id="PS51257">
    <property type="entry name" value="PROKAR_LIPOPROTEIN"/>
    <property type="match status" value="1"/>
</dbReference>
<name>H1DJU1_9BACT</name>
<dbReference type="STRING" id="742817.HMPREF9449_02527"/>
<keyword evidence="2" id="KW-1185">Reference proteome</keyword>
<comment type="caution">
    <text evidence="1">The sequence shown here is derived from an EMBL/GenBank/DDBJ whole genome shotgun (WGS) entry which is preliminary data.</text>
</comment>
<reference evidence="1 2" key="1">
    <citation type="submission" date="2012-01" db="EMBL/GenBank/DDBJ databases">
        <title>The Genome Sequence of Odoribacter laneus YIT 12061.</title>
        <authorList>
            <consortium name="The Broad Institute Genome Sequencing Platform"/>
            <person name="Earl A."/>
            <person name="Ward D."/>
            <person name="Feldgarden M."/>
            <person name="Gevers D."/>
            <person name="Morotomi M."/>
            <person name="Young S.K."/>
            <person name="Zeng Q."/>
            <person name="Gargeya S."/>
            <person name="Fitzgerald M."/>
            <person name="Haas B."/>
            <person name="Abouelleil A."/>
            <person name="Alvarado L."/>
            <person name="Arachchi H.M."/>
            <person name="Berlin A."/>
            <person name="Chapman S.B."/>
            <person name="Gearin G."/>
            <person name="Goldberg J."/>
            <person name="Griggs A."/>
            <person name="Gujja S."/>
            <person name="Hansen M."/>
            <person name="Heiman D."/>
            <person name="Howarth C."/>
            <person name="Larimer J."/>
            <person name="Lui A."/>
            <person name="MacDonald P.J.P."/>
            <person name="McCowen C."/>
            <person name="Montmayeur A."/>
            <person name="Murphy C."/>
            <person name="Neiman D."/>
            <person name="Pearson M."/>
            <person name="Priest M."/>
            <person name="Roberts A."/>
            <person name="Saif S."/>
            <person name="Shea T."/>
            <person name="Sisk P."/>
            <person name="Stolte C."/>
            <person name="Sykes S."/>
            <person name="Wortman J."/>
            <person name="Nusbaum C."/>
            <person name="Birren B."/>
        </authorList>
    </citation>
    <scope>NUCLEOTIDE SEQUENCE [LARGE SCALE GENOMIC DNA]</scope>
    <source>
        <strain evidence="1 2">YIT 12061</strain>
    </source>
</reference>
<evidence type="ECO:0000313" key="2">
    <source>
        <dbReference type="Proteomes" id="UP000004892"/>
    </source>
</evidence>